<dbReference type="PRINTS" id="PR00260">
    <property type="entry name" value="CHEMTRNSDUCR"/>
</dbReference>
<accession>A0A175VN94</accession>
<dbReference type="FunFam" id="1.10.287.950:FF:000001">
    <property type="entry name" value="Methyl-accepting chemotaxis sensory transducer"/>
    <property type="match status" value="1"/>
</dbReference>
<protein>
    <submittedName>
        <fullName evidence="9">Aerotaxis receptor Aer</fullName>
    </submittedName>
</protein>
<evidence type="ECO:0000259" key="7">
    <source>
        <dbReference type="PROSITE" id="PS50111"/>
    </source>
</evidence>
<dbReference type="GO" id="GO:0016020">
    <property type="term" value="C:membrane"/>
    <property type="evidence" value="ECO:0007669"/>
    <property type="project" value="UniProtKB-SubCell"/>
</dbReference>
<sequence>MTHREVHTVDSEVDVPADVQLVSTTDLRGVLTYANPAFCEIAGYSSEELLGQNHNMVRHPDMPKVAFADLWLRLKEGKPWRGMVKNRCKDGRYYWVDAYVTPIYEGDQICGYQSVRTRPDPRHKEIATLTYRNLLRSEQGHAKLNVSLTRVRHLLVPALLLAILAAAVHWHGWLGALWMLLPLLLLSVAYWRELFALPRYLRQLEHEYDSLTRLIYSGDKPGAIADFHLKMWQARIRTVLGRVNDATHPLQTLATNLQQASHQAYHDITEQDAQTQQMATAMTEMASTAQEIARNIQDTNQQVSEARNHCMDTDRQLGQTEQQIEQLTRQAEQAFHSAVELASESERIGTVMVEIQGIADQTNLLALNAAIEAARAGEQGRGFAVVADEVRTLSTRTHKATEQIQGSITQIQQTLGQWKVMMQSNLEQTRRCAEMTRQGSSSLHDVLDEIEQVSEFSAQIAAAAEQQQAVAEDISRSINQISQYSRANSEQIQCVDASSQQLLERAKQLKRISQTFG</sequence>
<feature type="transmembrane region" description="Helical" evidence="6">
    <location>
        <begin position="151"/>
        <end position="170"/>
    </location>
</feature>
<keyword evidence="5" id="KW-0175">Coiled coil</keyword>
<dbReference type="OrthoDB" id="5675566at2"/>
<dbReference type="SUPFAM" id="SSF58104">
    <property type="entry name" value="Methyl-accepting chemotaxis protein (MCP) signaling domain"/>
    <property type="match status" value="1"/>
</dbReference>
<dbReference type="GO" id="GO:0006935">
    <property type="term" value="P:chemotaxis"/>
    <property type="evidence" value="ECO:0007669"/>
    <property type="project" value="InterPro"/>
</dbReference>
<name>A0A175VN94_AEREN</name>
<evidence type="ECO:0000313" key="9">
    <source>
        <dbReference type="EMBL" id="KXU82010.1"/>
    </source>
</evidence>
<evidence type="ECO:0000256" key="2">
    <source>
        <dbReference type="ARBA" id="ARBA00023224"/>
    </source>
</evidence>
<dbReference type="PANTHER" id="PTHR32089:SF52">
    <property type="entry name" value="CHEMOTAXIS SIGNAL TRANSDUCTION SYSTEM METHYL ACCEPTING SENSORY TRANSDUCER WITH PAS SENSORY DOMAIN"/>
    <property type="match status" value="1"/>
</dbReference>
<keyword evidence="6" id="KW-0472">Membrane</keyword>
<dbReference type="InterPro" id="IPR013655">
    <property type="entry name" value="PAS_fold_3"/>
</dbReference>
<dbReference type="Pfam" id="PF08447">
    <property type="entry name" value="PAS_3"/>
    <property type="match status" value="1"/>
</dbReference>
<dbReference type="Gene3D" id="1.10.287.950">
    <property type="entry name" value="Methyl-accepting chemotaxis protein"/>
    <property type="match status" value="1"/>
</dbReference>
<dbReference type="AlphaFoldDB" id="A0A175VN94"/>
<evidence type="ECO:0000313" key="10">
    <source>
        <dbReference type="Proteomes" id="UP000078435"/>
    </source>
</evidence>
<evidence type="ECO:0000256" key="3">
    <source>
        <dbReference type="ARBA" id="ARBA00029447"/>
    </source>
</evidence>
<gene>
    <name evidence="9" type="ORF">LCR_08575</name>
</gene>
<dbReference type="GO" id="GO:0004888">
    <property type="term" value="F:transmembrane signaling receptor activity"/>
    <property type="evidence" value="ECO:0007669"/>
    <property type="project" value="InterPro"/>
</dbReference>
<dbReference type="InterPro" id="IPR004089">
    <property type="entry name" value="MCPsignal_dom"/>
</dbReference>
<dbReference type="RefSeq" id="WP_026457627.1">
    <property type="nucleotide sequence ID" value="NZ_JMGO02000002.1"/>
</dbReference>
<dbReference type="CDD" id="cd00130">
    <property type="entry name" value="PAS"/>
    <property type="match status" value="1"/>
</dbReference>
<evidence type="ECO:0000256" key="5">
    <source>
        <dbReference type="SAM" id="Coils"/>
    </source>
</evidence>
<dbReference type="Proteomes" id="UP000078435">
    <property type="component" value="Unassembled WGS sequence"/>
</dbReference>
<dbReference type="InterPro" id="IPR035965">
    <property type="entry name" value="PAS-like_dom_sf"/>
</dbReference>
<dbReference type="SMART" id="SM00283">
    <property type="entry name" value="MA"/>
    <property type="match status" value="1"/>
</dbReference>
<dbReference type="InterPro" id="IPR004090">
    <property type="entry name" value="Chemotax_Me-accpt_rcpt"/>
</dbReference>
<proteinExistence type="inferred from homology"/>
<dbReference type="PROSITE" id="PS50111">
    <property type="entry name" value="CHEMOTAXIS_TRANSDUC_2"/>
    <property type="match status" value="1"/>
</dbReference>
<keyword evidence="6" id="KW-1133">Transmembrane helix</keyword>
<evidence type="ECO:0000256" key="4">
    <source>
        <dbReference type="PROSITE-ProRule" id="PRU00284"/>
    </source>
</evidence>
<reference evidence="9 10" key="1">
    <citation type="submission" date="2016-02" db="EMBL/GenBank/DDBJ databases">
        <title>Draft genome sequence of Aeromonas trota strain 1999lcr isolated from cerebrospinal fluid (CSF).</title>
        <authorList>
            <person name="Dallagassa C.B."/>
            <person name="Prediger K.C."/>
            <person name="Weiss V.A."/>
            <person name="Assis F.E."/>
            <person name="Baura V."/>
            <person name="Cruz L.M."/>
            <person name="Souza E.M."/>
            <person name="Pedrosa F.O."/>
            <person name="Fadel-Picheth C.M."/>
        </authorList>
    </citation>
    <scope>NUCLEOTIDE SEQUENCE [LARGE SCALE GENOMIC DNA]</scope>
    <source>
        <strain evidence="9 10">1999lcr</strain>
    </source>
</reference>
<dbReference type="Gene3D" id="3.30.450.20">
    <property type="entry name" value="PAS domain"/>
    <property type="match status" value="1"/>
</dbReference>
<feature type="domain" description="PAS" evidence="8">
    <location>
        <begin position="26"/>
        <end position="61"/>
    </location>
</feature>
<dbReference type="NCBIfam" id="TIGR00229">
    <property type="entry name" value="sensory_box"/>
    <property type="match status" value="1"/>
</dbReference>
<dbReference type="InterPro" id="IPR000014">
    <property type="entry name" value="PAS"/>
</dbReference>
<comment type="subcellular location">
    <subcellularLocation>
        <location evidence="1">Membrane</location>
    </subcellularLocation>
</comment>
<organism evidence="9 10">
    <name type="scientific">Aeromonas enteropelogenes</name>
    <name type="common">Aeromonas trota</name>
    <dbReference type="NCBI Taxonomy" id="29489"/>
    <lineage>
        <taxon>Bacteria</taxon>
        <taxon>Pseudomonadati</taxon>
        <taxon>Pseudomonadota</taxon>
        <taxon>Gammaproteobacteria</taxon>
        <taxon>Aeromonadales</taxon>
        <taxon>Aeromonadaceae</taxon>
        <taxon>Aeromonas</taxon>
    </lineage>
</organism>
<dbReference type="Pfam" id="PF00015">
    <property type="entry name" value="MCPsignal"/>
    <property type="match status" value="1"/>
</dbReference>
<dbReference type="PROSITE" id="PS50112">
    <property type="entry name" value="PAS"/>
    <property type="match status" value="1"/>
</dbReference>
<feature type="domain" description="Methyl-accepting transducer" evidence="7">
    <location>
        <begin position="246"/>
        <end position="482"/>
    </location>
</feature>
<comment type="caution">
    <text evidence="9">The sequence shown here is derived from an EMBL/GenBank/DDBJ whole genome shotgun (WGS) entry which is preliminary data.</text>
</comment>
<feature type="coiled-coil region" evidence="5">
    <location>
        <begin position="289"/>
        <end position="344"/>
    </location>
</feature>
<dbReference type="GO" id="GO:0007165">
    <property type="term" value="P:signal transduction"/>
    <property type="evidence" value="ECO:0007669"/>
    <property type="project" value="UniProtKB-KW"/>
</dbReference>
<comment type="similarity">
    <text evidence="3">Belongs to the methyl-accepting chemotaxis (MCP) protein family.</text>
</comment>
<evidence type="ECO:0000256" key="6">
    <source>
        <dbReference type="SAM" id="Phobius"/>
    </source>
</evidence>
<evidence type="ECO:0000256" key="1">
    <source>
        <dbReference type="ARBA" id="ARBA00004370"/>
    </source>
</evidence>
<dbReference type="SUPFAM" id="SSF55785">
    <property type="entry name" value="PYP-like sensor domain (PAS domain)"/>
    <property type="match status" value="1"/>
</dbReference>
<keyword evidence="2 4" id="KW-0807">Transducer</keyword>
<evidence type="ECO:0000259" key="8">
    <source>
        <dbReference type="PROSITE" id="PS50112"/>
    </source>
</evidence>
<keyword evidence="9" id="KW-0675">Receptor</keyword>
<keyword evidence="6" id="KW-0812">Transmembrane</keyword>
<dbReference type="EMBL" id="JMGO02000002">
    <property type="protein sequence ID" value="KXU82010.1"/>
    <property type="molecule type" value="Genomic_DNA"/>
</dbReference>
<dbReference type="PANTHER" id="PTHR32089">
    <property type="entry name" value="METHYL-ACCEPTING CHEMOTAXIS PROTEIN MCPB"/>
    <property type="match status" value="1"/>
</dbReference>